<dbReference type="Pfam" id="PF04237">
    <property type="entry name" value="YjbR"/>
    <property type="match status" value="1"/>
</dbReference>
<dbReference type="SUPFAM" id="SSF142906">
    <property type="entry name" value="YjbR-like"/>
    <property type="match status" value="1"/>
</dbReference>
<sequence>MNIEVARDYCLSKKGCEESFPFDEDTLVFKVMGKMFAVLMLEKPDMIVVKCDAGYAAELRDEYTAVEPAWHFNKKYWNQIHFNADVEDELIFRLIDHSLDEVVKKFTRKMKAEYDSM</sequence>
<name>A0ABX2B3U6_9BACT</name>
<dbReference type="InterPro" id="IPR038056">
    <property type="entry name" value="YjbR-like_sf"/>
</dbReference>
<dbReference type="EMBL" id="JABKKJ010000032">
    <property type="protein sequence ID" value="NPE26189.1"/>
    <property type="molecule type" value="Genomic_DNA"/>
</dbReference>
<comment type="caution">
    <text evidence="1">The sequence shown here is derived from an EMBL/GenBank/DDBJ whole genome shotgun (WGS) entry which is preliminary data.</text>
</comment>
<dbReference type="RefSeq" id="WP_172345647.1">
    <property type="nucleotide sequence ID" value="NZ_CASYYZ010000030.1"/>
</dbReference>
<evidence type="ECO:0000313" key="1">
    <source>
        <dbReference type="EMBL" id="NPE26189.1"/>
    </source>
</evidence>
<keyword evidence="1" id="KW-0238">DNA-binding</keyword>
<evidence type="ECO:0000313" key="2">
    <source>
        <dbReference type="Proteomes" id="UP000820977"/>
    </source>
</evidence>
<protein>
    <submittedName>
        <fullName evidence="1">MmcQ/YjbR family DNA-binding protein</fullName>
    </submittedName>
</protein>
<organism evidence="1 2">
    <name type="scientific">Xylanibacter caecicola</name>
    <dbReference type="NCBI Taxonomy" id="2736294"/>
    <lineage>
        <taxon>Bacteria</taxon>
        <taxon>Pseudomonadati</taxon>
        <taxon>Bacteroidota</taxon>
        <taxon>Bacteroidia</taxon>
        <taxon>Bacteroidales</taxon>
        <taxon>Prevotellaceae</taxon>
        <taxon>Xylanibacter</taxon>
    </lineage>
</organism>
<dbReference type="PANTHER" id="PTHR35145">
    <property type="entry name" value="CYTOPLASMIC PROTEIN-RELATED"/>
    <property type="match status" value="1"/>
</dbReference>
<accession>A0ABX2B3U6</accession>
<keyword evidence="2" id="KW-1185">Reference proteome</keyword>
<proteinExistence type="predicted"/>
<gene>
    <name evidence="1" type="ORF">HPS54_11840</name>
</gene>
<dbReference type="InterPro" id="IPR058532">
    <property type="entry name" value="YjbR/MT2646/Rv2570-like"/>
</dbReference>
<dbReference type="GO" id="GO:0003677">
    <property type="term" value="F:DNA binding"/>
    <property type="evidence" value="ECO:0007669"/>
    <property type="project" value="UniProtKB-KW"/>
</dbReference>
<dbReference type="PANTHER" id="PTHR35145:SF1">
    <property type="entry name" value="CYTOPLASMIC PROTEIN"/>
    <property type="match status" value="1"/>
</dbReference>
<dbReference type="InterPro" id="IPR007351">
    <property type="entry name" value="YjbR"/>
</dbReference>
<dbReference type="Gene3D" id="3.90.1150.30">
    <property type="match status" value="1"/>
</dbReference>
<dbReference type="Proteomes" id="UP000820977">
    <property type="component" value="Unassembled WGS sequence"/>
</dbReference>
<reference evidence="1 2" key="1">
    <citation type="submission" date="2020-05" db="EMBL/GenBank/DDBJ databases">
        <title>Distinct polysaccharide utilization as determinants for interspecies competition between intestinal Prevotella spp.</title>
        <authorList>
            <person name="Galvez E.J.C."/>
            <person name="Iljazovic A."/>
            <person name="Strowig T."/>
        </authorList>
    </citation>
    <scope>NUCLEOTIDE SEQUENCE [LARGE SCALE GENOMIC DNA]</scope>
    <source>
        <strain evidence="1 2">PCHR</strain>
    </source>
</reference>